<keyword evidence="2" id="KW-1185">Reference proteome</keyword>
<proteinExistence type="predicted"/>
<dbReference type="EMBL" id="BRVP01000003">
    <property type="protein sequence ID" value="GLB51516.1"/>
    <property type="molecule type" value="Genomic_DNA"/>
</dbReference>
<gene>
    <name evidence="1" type="ORF">NBRC110019_05550</name>
</gene>
<evidence type="ECO:0000313" key="2">
    <source>
        <dbReference type="Proteomes" id="UP001143545"/>
    </source>
</evidence>
<reference evidence="1" key="1">
    <citation type="submission" date="2022-07" db="EMBL/GenBank/DDBJ databases">
        <title>Taxonomy of Novel Oxalotrophic and Methylotrophic Bacteria.</title>
        <authorList>
            <person name="Sahin N."/>
            <person name="Tani A."/>
        </authorList>
    </citation>
    <scope>NUCLEOTIDE SEQUENCE</scope>
    <source>
        <strain evidence="1">AM327</strain>
    </source>
</reference>
<dbReference type="RefSeq" id="WP_281752125.1">
    <property type="nucleotide sequence ID" value="NZ_BRVP01000003.1"/>
</dbReference>
<dbReference type="AlphaFoldDB" id="A0A9W6EUB8"/>
<protein>
    <submittedName>
        <fullName evidence="1">Uncharacterized protein</fullName>
    </submittedName>
</protein>
<evidence type="ECO:0000313" key="1">
    <source>
        <dbReference type="EMBL" id="GLB51516.1"/>
    </source>
</evidence>
<name>A0A9W6EUB8_9FLAO</name>
<accession>A0A9W6EUB8</accession>
<comment type="caution">
    <text evidence="1">The sequence shown here is derived from an EMBL/GenBank/DDBJ whole genome shotgun (WGS) entry which is preliminary data.</text>
</comment>
<dbReference type="Proteomes" id="UP001143545">
    <property type="component" value="Unassembled WGS sequence"/>
</dbReference>
<organism evidence="1 2">
    <name type="scientific">Neptunitalea chrysea</name>
    <dbReference type="NCBI Taxonomy" id="1647581"/>
    <lineage>
        <taxon>Bacteria</taxon>
        <taxon>Pseudomonadati</taxon>
        <taxon>Bacteroidota</taxon>
        <taxon>Flavobacteriia</taxon>
        <taxon>Flavobacteriales</taxon>
        <taxon>Flavobacteriaceae</taxon>
        <taxon>Neptunitalea</taxon>
    </lineage>
</organism>
<sequence length="84" mass="9269">MSFIEDIVIPGEKGRIFLTSVDKTEDLMSIKSAIEKIEGITEVSVNIAVFPTEFHIVVDVVVDVNEIGEVVNELGFHLLPKSNL</sequence>